<proteinExistence type="predicted"/>
<accession>A0ABZ2T1V0</accession>
<evidence type="ECO:0000313" key="2">
    <source>
        <dbReference type="Proteomes" id="UP000664360"/>
    </source>
</evidence>
<evidence type="ECO:0000313" key="1">
    <source>
        <dbReference type="EMBL" id="WYJ81395.1"/>
    </source>
</evidence>
<dbReference type="Proteomes" id="UP000664360">
    <property type="component" value="Chromosome"/>
</dbReference>
<name>A0ABZ2T1V0_9ENTE</name>
<reference evidence="1 2" key="1">
    <citation type="submission" date="2024-03" db="EMBL/GenBank/DDBJ databases">
        <title>The Genome Sequence of Enterococcus sp. DIV1094.</title>
        <authorList>
            <consortium name="The Broad Institute Genomics Platform"/>
            <consortium name="The Broad Institute Microbial Omics Core"/>
            <consortium name="The Broad Institute Genomic Center for Infectious Diseases"/>
            <person name="Earl A."/>
            <person name="Manson A."/>
            <person name="Gilmore M."/>
            <person name="Schwartman J."/>
            <person name="Shea T."/>
            <person name="Abouelleil A."/>
            <person name="Cao P."/>
            <person name="Chapman S."/>
            <person name="Cusick C."/>
            <person name="Young S."/>
            <person name="Neafsey D."/>
            <person name="Nusbaum C."/>
            <person name="Birren B."/>
        </authorList>
    </citation>
    <scope>NUCLEOTIDE SEQUENCE [LARGE SCALE GENOMIC DNA]</scope>
    <source>
        <strain evidence="1 2">DIV1094</strain>
    </source>
</reference>
<keyword evidence="2" id="KW-1185">Reference proteome</keyword>
<organism evidence="1 2">
    <name type="scientific">Candidatus Enterococcus mangumiae</name>
    <dbReference type="NCBI Taxonomy" id="2230878"/>
    <lineage>
        <taxon>Bacteria</taxon>
        <taxon>Bacillati</taxon>
        <taxon>Bacillota</taxon>
        <taxon>Bacilli</taxon>
        <taxon>Lactobacillales</taxon>
        <taxon>Enterococcaceae</taxon>
        <taxon>Enterococcus</taxon>
    </lineage>
</organism>
<gene>
    <name evidence="1" type="ORF">DOK79_002980</name>
</gene>
<protein>
    <submittedName>
        <fullName evidence="1">Uncharacterized protein</fullName>
    </submittedName>
</protein>
<sequence length="36" mass="3951">MQKRKNSGKLGIFLAVISAIPAVLAVVRAIKESRER</sequence>
<dbReference type="EMBL" id="CP147250">
    <property type="protein sequence ID" value="WYJ81395.1"/>
    <property type="molecule type" value="Genomic_DNA"/>
</dbReference>